<proteinExistence type="predicted"/>
<evidence type="ECO:0000259" key="2">
    <source>
        <dbReference type="Pfam" id="PF22013"/>
    </source>
</evidence>
<dbReference type="Proteomes" id="UP000609064">
    <property type="component" value="Unassembled WGS sequence"/>
</dbReference>
<reference evidence="3" key="1">
    <citation type="journal article" date="2014" name="Int. J. Syst. Evol. Microbiol.">
        <title>Complete genome sequence of Corynebacterium casei LMG S-19264T (=DSM 44701T), isolated from a smear-ripened cheese.</title>
        <authorList>
            <consortium name="US DOE Joint Genome Institute (JGI-PGF)"/>
            <person name="Walter F."/>
            <person name="Albersmeier A."/>
            <person name="Kalinowski J."/>
            <person name="Ruckert C."/>
        </authorList>
    </citation>
    <scope>NUCLEOTIDE SEQUENCE</scope>
    <source>
        <strain evidence="3">CGMCC 1.15958</strain>
    </source>
</reference>
<name>A0A917DQF1_9BACT</name>
<feature type="domain" description="THUMP-like" evidence="1">
    <location>
        <begin position="339"/>
        <end position="409"/>
    </location>
</feature>
<sequence>MKLISSAQTMLEKLKEANKIANQIQGSDIQSFILKKSKDFDAEMLRLVADQWLARNKAKHKLPSWYANPNVIFPPPLSVEQASSEITANYKAQVFVRNFGNAPCADLTGGMGLDSWALSKVTESVTYIEQNPNLAVVARYNFEVLAQNNIEVLNENSELFTQSTTGGVSHQPITNFYIDPHRRDEAKNKVFKIEDCEPNLLSIKHLLENYMVKFSPMLDIKLAIEQLGDNITEVHIVALENEVKELLFISRKSKIESKTSIHCINFLSNNQTQLFTFGYESEEKANIKYSQPSTYIYEPNATILKAGAFKSIAAQYGLAKLAPNSHLYTSAILVENFAGRSFLCEAVCKFDKKEILSKLPTPKANISTRNFPMKPEEIKKKLGLQDGGEYYLFATENMDKQKIVLVCRKAGQA</sequence>
<dbReference type="InterPro" id="IPR029063">
    <property type="entry name" value="SAM-dependent_MTases_sf"/>
</dbReference>
<accession>A0A917DQF1</accession>
<dbReference type="EMBL" id="BMKK01000004">
    <property type="protein sequence ID" value="GGD59333.1"/>
    <property type="molecule type" value="Genomic_DNA"/>
</dbReference>
<evidence type="ECO:0000313" key="3">
    <source>
        <dbReference type="EMBL" id="GGD59333.1"/>
    </source>
</evidence>
<dbReference type="InterPro" id="IPR041497">
    <property type="entry name" value="Thump-like"/>
</dbReference>
<dbReference type="SUPFAM" id="SSF53335">
    <property type="entry name" value="S-adenosyl-L-methionine-dependent methyltransferases"/>
    <property type="match status" value="1"/>
</dbReference>
<comment type="caution">
    <text evidence="3">The sequence shown here is derived from an EMBL/GenBank/DDBJ whole genome shotgun (WGS) entry which is preliminary data.</text>
</comment>
<dbReference type="Pfam" id="PF22013">
    <property type="entry name" value="PG_1098_Fer"/>
    <property type="match status" value="1"/>
</dbReference>
<keyword evidence="4" id="KW-1185">Reference proteome</keyword>
<feature type="domain" description="PG-1098 ferredoxin-like" evidence="2">
    <location>
        <begin position="295"/>
        <end position="337"/>
    </location>
</feature>
<dbReference type="Gene3D" id="3.40.50.150">
    <property type="entry name" value="Vaccinia Virus protein VP39"/>
    <property type="match status" value="1"/>
</dbReference>
<dbReference type="InterPro" id="IPR054168">
    <property type="entry name" value="PG_1098_Fer"/>
</dbReference>
<reference evidence="3" key="2">
    <citation type="submission" date="2020-09" db="EMBL/GenBank/DDBJ databases">
        <authorList>
            <person name="Sun Q."/>
            <person name="Zhou Y."/>
        </authorList>
    </citation>
    <scope>NUCLEOTIDE SEQUENCE</scope>
    <source>
        <strain evidence="3">CGMCC 1.15958</strain>
    </source>
</reference>
<gene>
    <name evidence="3" type="ORF">GCM10011514_24110</name>
</gene>
<evidence type="ECO:0000259" key="1">
    <source>
        <dbReference type="Pfam" id="PF18096"/>
    </source>
</evidence>
<dbReference type="AlphaFoldDB" id="A0A917DQF1"/>
<evidence type="ECO:0008006" key="5">
    <source>
        <dbReference type="Google" id="ProtNLM"/>
    </source>
</evidence>
<dbReference type="Pfam" id="PF18096">
    <property type="entry name" value="Thump_like"/>
    <property type="match status" value="1"/>
</dbReference>
<dbReference type="Gene3D" id="1.10.10.1110">
    <property type="entry name" value="Methyltransferase PG1098, N-terminal domain"/>
    <property type="match status" value="1"/>
</dbReference>
<evidence type="ECO:0000313" key="4">
    <source>
        <dbReference type="Proteomes" id="UP000609064"/>
    </source>
</evidence>
<organism evidence="3 4">
    <name type="scientific">Emticicia aquatilis</name>
    <dbReference type="NCBI Taxonomy" id="1537369"/>
    <lineage>
        <taxon>Bacteria</taxon>
        <taxon>Pseudomonadati</taxon>
        <taxon>Bacteroidota</taxon>
        <taxon>Cytophagia</taxon>
        <taxon>Cytophagales</taxon>
        <taxon>Leadbetterellaceae</taxon>
        <taxon>Emticicia</taxon>
    </lineage>
</organism>
<protein>
    <recommendedName>
        <fullName evidence="5">THUMP-like domain-containing protein</fullName>
    </recommendedName>
</protein>